<keyword evidence="3" id="KW-1185">Reference proteome</keyword>
<dbReference type="Proteomes" id="UP000016924">
    <property type="component" value="Unassembled WGS sequence"/>
</dbReference>
<dbReference type="GeneID" id="19897963"/>
<dbReference type="OrthoDB" id="10587239at2759"/>
<organism evidence="2 3">
    <name type="scientific">Coniosporium apollinis (strain CBS 100218)</name>
    <name type="common">Rock-inhabiting black yeast</name>
    <dbReference type="NCBI Taxonomy" id="1168221"/>
    <lineage>
        <taxon>Eukaryota</taxon>
        <taxon>Fungi</taxon>
        <taxon>Dikarya</taxon>
        <taxon>Ascomycota</taxon>
        <taxon>Pezizomycotina</taxon>
        <taxon>Dothideomycetes</taxon>
        <taxon>Dothideomycetes incertae sedis</taxon>
        <taxon>Coniosporium</taxon>
    </lineage>
</organism>
<name>R7YHQ2_CONA1</name>
<reference evidence="3" key="1">
    <citation type="submission" date="2012-06" db="EMBL/GenBank/DDBJ databases">
        <title>The genome sequence of Coniosporium apollinis CBS 100218.</title>
        <authorList>
            <consortium name="The Broad Institute Genome Sequencing Platform"/>
            <person name="Cuomo C."/>
            <person name="Gorbushina A."/>
            <person name="Noack S."/>
            <person name="Walker B."/>
            <person name="Young S.K."/>
            <person name="Zeng Q."/>
            <person name="Gargeya S."/>
            <person name="Fitzgerald M."/>
            <person name="Haas B."/>
            <person name="Abouelleil A."/>
            <person name="Alvarado L."/>
            <person name="Arachchi H.M."/>
            <person name="Berlin A.M."/>
            <person name="Chapman S.B."/>
            <person name="Goldberg J."/>
            <person name="Griggs A."/>
            <person name="Gujja S."/>
            <person name="Hansen M."/>
            <person name="Howarth C."/>
            <person name="Imamovic A."/>
            <person name="Larimer J."/>
            <person name="McCowan C."/>
            <person name="Montmayeur A."/>
            <person name="Murphy C."/>
            <person name="Neiman D."/>
            <person name="Pearson M."/>
            <person name="Priest M."/>
            <person name="Roberts A."/>
            <person name="Saif S."/>
            <person name="Shea T."/>
            <person name="Sisk P."/>
            <person name="Sykes S."/>
            <person name="Wortman J."/>
            <person name="Nusbaum C."/>
            <person name="Birren B."/>
        </authorList>
    </citation>
    <scope>NUCLEOTIDE SEQUENCE [LARGE SCALE GENOMIC DNA]</scope>
    <source>
        <strain evidence="3">CBS 100218</strain>
    </source>
</reference>
<evidence type="ECO:0000256" key="1">
    <source>
        <dbReference type="SAM" id="MobiDB-lite"/>
    </source>
</evidence>
<feature type="compositionally biased region" description="Polar residues" evidence="1">
    <location>
        <begin position="274"/>
        <end position="284"/>
    </location>
</feature>
<dbReference type="AlphaFoldDB" id="R7YHQ2"/>
<proteinExistence type="predicted"/>
<feature type="compositionally biased region" description="Basic and acidic residues" evidence="1">
    <location>
        <begin position="306"/>
        <end position="324"/>
    </location>
</feature>
<evidence type="ECO:0000313" key="3">
    <source>
        <dbReference type="Proteomes" id="UP000016924"/>
    </source>
</evidence>
<evidence type="ECO:0000313" key="2">
    <source>
        <dbReference type="EMBL" id="EON61437.1"/>
    </source>
</evidence>
<gene>
    <name evidence="2" type="ORF">W97_00652</name>
</gene>
<feature type="compositionally biased region" description="Basic and acidic residues" evidence="1">
    <location>
        <begin position="331"/>
        <end position="341"/>
    </location>
</feature>
<dbReference type="RefSeq" id="XP_007776754.1">
    <property type="nucleotide sequence ID" value="XM_007778564.1"/>
</dbReference>
<feature type="region of interest" description="Disordered" evidence="1">
    <location>
        <begin position="269"/>
        <end position="382"/>
    </location>
</feature>
<dbReference type="HOGENOM" id="CLU_634606_0_0_1"/>
<sequence>MMGSRSAAVARVIAAVKRQAEGSVEDFSLEVFLTKAKYAERLEVLTEAWPDDLQDSYQEAVKQEIIPAVGNLNGKHLYAWAADARAKRSSDEVPERQAWEEVREVKANKTAVDETRINAFEMVCSQYKMEKSAMVKLYEDFMKDLLSKIETMKTEALSNLSNSFSVVTDYSADSEEEVYEKCWGKFVSQKGLVSRDDSVLTESNLEKAIKKFEQQVRNEQKAAYLRDPKRVKQLDELTSKLATPFRAEEVTKLNDALVAAARRGTAAQVPCLEPTSSHSELSTSFDDRIPSVSNTGSTKPMSTQVRGEKRHRELDSHSDGESRDRRRHRGSERSRSPRNDSNEATPSAAPVASPAPQASQSSRLARAASMTASPAPFMSPETQKVDFGKIWTPTNSALRDPALPGLASLGSNKSLVPAFLRSTDEHQDGKAD</sequence>
<protein>
    <submittedName>
        <fullName evidence="2">Uncharacterized protein</fullName>
    </submittedName>
</protein>
<feature type="compositionally biased region" description="Polar residues" evidence="1">
    <location>
        <begin position="291"/>
        <end position="305"/>
    </location>
</feature>
<dbReference type="EMBL" id="JH767555">
    <property type="protein sequence ID" value="EON61437.1"/>
    <property type="molecule type" value="Genomic_DNA"/>
</dbReference>
<accession>R7YHQ2</accession>
<feature type="compositionally biased region" description="Low complexity" evidence="1">
    <location>
        <begin position="344"/>
        <end position="369"/>
    </location>
</feature>